<evidence type="ECO:0000313" key="2">
    <source>
        <dbReference type="EMBL" id="CCD15859.1"/>
    </source>
</evidence>
<evidence type="ECO:0000313" key="3">
    <source>
        <dbReference type="Proteomes" id="UP000000702"/>
    </source>
</evidence>
<keyword evidence="3" id="KW-1185">Reference proteome</keyword>
<organism evidence="2 3">
    <name type="scientific">Trypanosoma congolense (strain IL3000)</name>
    <dbReference type="NCBI Taxonomy" id="1068625"/>
    <lineage>
        <taxon>Eukaryota</taxon>
        <taxon>Discoba</taxon>
        <taxon>Euglenozoa</taxon>
        <taxon>Kinetoplastea</taxon>
        <taxon>Metakinetoplastina</taxon>
        <taxon>Trypanosomatida</taxon>
        <taxon>Trypanosomatidae</taxon>
        <taxon>Trypanosoma</taxon>
        <taxon>Nannomonas</taxon>
    </lineage>
</organism>
<protein>
    <submittedName>
        <fullName evidence="2">WGS project CAEQ00000000 data, annotated contig 330</fullName>
    </submittedName>
</protein>
<dbReference type="Gene3D" id="3.60.10.10">
    <property type="entry name" value="Endonuclease/exonuclease/phosphatase"/>
    <property type="match status" value="1"/>
</dbReference>
<dbReference type="SUPFAM" id="SSF56219">
    <property type="entry name" value="DNase I-like"/>
    <property type="match status" value="1"/>
</dbReference>
<dbReference type="VEuPathDB" id="TriTrypDB:TcIL3000_0_08560"/>
<dbReference type="EMBL" id="CAEQ01002081">
    <property type="protein sequence ID" value="CCD15859.1"/>
    <property type="molecule type" value="Genomic_DNA"/>
</dbReference>
<dbReference type="Proteomes" id="UP000000702">
    <property type="component" value="Unassembled WGS sequence"/>
</dbReference>
<accession>F9WEZ3</accession>
<comment type="caution">
    <text evidence="2">The sequence shown here is derived from an EMBL/GenBank/DDBJ whole genome shotgun (WGS) entry which is preliminary data.</text>
</comment>
<reference evidence="2 3" key="2">
    <citation type="journal article" date="2012" name="Proc. Natl. Acad. Sci. U.S.A.">
        <title>Antigenic diversity is generated by distinct evolutionary mechanisms in African trypanosome species.</title>
        <authorList>
            <person name="Jackson A.P."/>
            <person name="Berry A."/>
            <person name="Aslett M."/>
            <person name="Allison H.C."/>
            <person name="Burton P."/>
            <person name="Vavrova-Anderson J."/>
            <person name="Brown R."/>
            <person name="Browne H."/>
            <person name="Corton N."/>
            <person name="Hauser H."/>
            <person name="Gamble J."/>
            <person name="Gilderthorp R."/>
            <person name="Marcello L."/>
            <person name="McQuillan J."/>
            <person name="Otto T.D."/>
            <person name="Quail M.A."/>
            <person name="Sanders M.J."/>
            <person name="van Tonder A."/>
            <person name="Ginger M.L."/>
            <person name="Field M.C."/>
            <person name="Barry J.D."/>
            <person name="Hertz-Fowler C."/>
            <person name="Berriman M."/>
        </authorList>
    </citation>
    <scope>NUCLEOTIDE SEQUENCE [LARGE SCALE GENOMIC DNA]</scope>
    <source>
        <strain evidence="2 3">IL3000</strain>
    </source>
</reference>
<feature type="domain" description="Endonuclease/exonuclease/phosphatase" evidence="1">
    <location>
        <begin position="75"/>
        <end position="170"/>
    </location>
</feature>
<feature type="non-terminal residue" evidence="2">
    <location>
        <position position="215"/>
    </location>
</feature>
<dbReference type="InterPro" id="IPR036691">
    <property type="entry name" value="Endo/exonu/phosph_ase_sf"/>
</dbReference>
<reference evidence="3" key="1">
    <citation type="submission" date="2011-07" db="EMBL/GenBank/DDBJ databases">
        <title>Divergent evolution of antigenic variation in African trypanosomes.</title>
        <authorList>
            <person name="Jackson A.P."/>
            <person name="Berry A."/>
            <person name="Allison H.C."/>
            <person name="Burton P."/>
            <person name="Anderson J."/>
            <person name="Aslett M."/>
            <person name="Brown R."/>
            <person name="Corton N."/>
            <person name="Harris D."/>
            <person name="Hauser H."/>
            <person name="Gamble J."/>
            <person name="Gilderthorp R."/>
            <person name="McQuillan J."/>
            <person name="Quail M.A."/>
            <person name="Sanders M."/>
            <person name="Van Tonder A."/>
            <person name="Ginger M.L."/>
            <person name="Donelson J.E."/>
            <person name="Field M.C."/>
            <person name="Barry J.D."/>
            <person name="Berriman M."/>
            <person name="Hertz-Fowler C."/>
        </authorList>
    </citation>
    <scope>NUCLEOTIDE SEQUENCE [LARGE SCALE GENOMIC DNA]</scope>
    <source>
        <strain evidence="3">IL3000</strain>
    </source>
</reference>
<gene>
    <name evidence="2" type="ORF">TCIL3000_0_08560</name>
</gene>
<sequence>MVLLCLLKETHQASAECAALNIGAYQHVGQARTPHGGGVSILVRDGVGVDVGVLEKTVPERATVTLRSPAHVNLIIASAYLPRNTDVTSEALGTVLGANGAMVIGADVNSHHVLWDPLRPSDDKGECPLHWCLQNDMRVANTGLATRRQLGTAALLSPDITLCRDCEISNWKSALSPDTDHHWVSFDVFVGASLDVMAPSKPVRALYSWNKARWN</sequence>
<dbReference type="InterPro" id="IPR005135">
    <property type="entry name" value="Endo/exonuclease/phosphatase"/>
</dbReference>
<evidence type="ECO:0000259" key="1">
    <source>
        <dbReference type="Pfam" id="PF14529"/>
    </source>
</evidence>
<name>F9WEZ3_TRYCI</name>
<dbReference type="Pfam" id="PF14529">
    <property type="entry name" value="Exo_endo_phos_2"/>
    <property type="match status" value="1"/>
</dbReference>
<proteinExistence type="predicted"/>
<dbReference type="GO" id="GO:0003824">
    <property type="term" value="F:catalytic activity"/>
    <property type="evidence" value="ECO:0007669"/>
    <property type="project" value="InterPro"/>
</dbReference>
<dbReference type="AlphaFoldDB" id="F9WEZ3"/>